<dbReference type="SMART" id="SM00213">
    <property type="entry name" value="UBQ"/>
    <property type="match status" value="1"/>
</dbReference>
<protein>
    <submittedName>
        <fullName evidence="2">Polyubiquitin</fullName>
    </submittedName>
</protein>
<evidence type="ECO:0000259" key="1">
    <source>
        <dbReference type="PROSITE" id="PS50053"/>
    </source>
</evidence>
<dbReference type="Pfam" id="PF00240">
    <property type="entry name" value="ubiquitin"/>
    <property type="match status" value="1"/>
</dbReference>
<accession>A0A3G5A869</accession>
<dbReference type="InterPro" id="IPR019956">
    <property type="entry name" value="Ubiquitin_dom"/>
</dbReference>
<dbReference type="PROSITE" id="PS50053">
    <property type="entry name" value="UBIQUITIN_2"/>
    <property type="match status" value="1"/>
</dbReference>
<dbReference type="Gene3D" id="3.10.20.90">
    <property type="entry name" value="Phosphatidylinositol 3-kinase Catalytic Subunit, Chain A, domain 1"/>
    <property type="match status" value="1"/>
</dbReference>
<reference evidence="2" key="1">
    <citation type="submission" date="2018-10" db="EMBL/GenBank/DDBJ databases">
        <title>Hidden diversity of soil giant viruses.</title>
        <authorList>
            <person name="Schulz F."/>
            <person name="Alteio L."/>
            <person name="Goudeau D."/>
            <person name="Ryan E.M."/>
            <person name="Malmstrom R.R."/>
            <person name="Blanchard J."/>
            <person name="Woyke T."/>
        </authorList>
    </citation>
    <scope>NUCLEOTIDE SEQUENCE</scope>
    <source>
        <strain evidence="2">HYV1</strain>
    </source>
</reference>
<dbReference type="InterPro" id="IPR000626">
    <property type="entry name" value="Ubiquitin-like_dom"/>
</dbReference>
<dbReference type="InterPro" id="IPR029071">
    <property type="entry name" value="Ubiquitin-like_domsf"/>
</dbReference>
<organism evidence="2">
    <name type="scientific">Hyperionvirus sp</name>
    <dbReference type="NCBI Taxonomy" id="2487770"/>
    <lineage>
        <taxon>Viruses</taxon>
        <taxon>Varidnaviria</taxon>
        <taxon>Bamfordvirae</taxon>
        <taxon>Nucleocytoviricota</taxon>
        <taxon>Megaviricetes</taxon>
        <taxon>Imitervirales</taxon>
        <taxon>Mimiviridae</taxon>
        <taxon>Klosneuvirinae</taxon>
    </lineage>
</organism>
<name>A0A3G5A869_9VIRU</name>
<sequence>MGAYQIFYRLLTGRTGCLDVCEIDTIRFIKEKICYRDGIPESEMKLLFDGRLLEDDGNLNGYGIGNGCTIHLIIRLRGAS</sequence>
<dbReference type="SUPFAM" id="SSF54236">
    <property type="entry name" value="Ubiquitin-like"/>
    <property type="match status" value="1"/>
</dbReference>
<feature type="domain" description="Ubiquitin-like" evidence="1">
    <location>
        <begin position="4"/>
        <end position="79"/>
    </location>
</feature>
<dbReference type="PRINTS" id="PR00348">
    <property type="entry name" value="UBIQUITIN"/>
</dbReference>
<dbReference type="EMBL" id="MK072389">
    <property type="protein sequence ID" value="AYV83445.1"/>
    <property type="molecule type" value="Genomic_DNA"/>
</dbReference>
<evidence type="ECO:0000313" key="2">
    <source>
        <dbReference type="EMBL" id="AYV83445.1"/>
    </source>
</evidence>
<proteinExistence type="predicted"/>
<dbReference type="InterPro" id="IPR050158">
    <property type="entry name" value="Ubiquitin_ubiquitin-like"/>
</dbReference>
<dbReference type="PANTHER" id="PTHR10666">
    <property type="entry name" value="UBIQUITIN"/>
    <property type="match status" value="1"/>
</dbReference>
<gene>
    <name evidence="2" type="ORF">Hyperionvirus7_16</name>
</gene>